<feature type="signal peptide" evidence="1">
    <location>
        <begin position="1"/>
        <end position="17"/>
    </location>
</feature>
<gene>
    <name evidence="2" type="ORF">C9J01_23320</name>
</gene>
<keyword evidence="1" id="KW-0732">Signal</keyword>
<reference evidence="2 3" key="1">
    <citation type="submission" date="2018-03" db="EMBL/GenBank/DDBJ databases">
        <title>Whole genome sequencing of Histamine producing bacteria.</title>
        <authorList>
            <person name="Butler K."/>
        </authorList>
    </citation>
    <scope>NUCLEOTIDE SEQUENCE [LARGE SCALE GENOMIC DNA]</scope>
    <source>
        <strain evidence="2 3">DSM 19138</strain>
    </source>
</reference>
<evidence type="ECO:0000313" key="3">
    <source>
        <dbReference type="Proteomes" id="UP000241346"/>
    </source>
</evidence>
<protein>
    <recommendedName>
        <fullName evidence="4">3-keto-disaccharide hydrolase domain-containing protein</fullName>
    </recommendedName>
</protein>
<dbReference type="Gene3D" id="2.60.120.560">
    <property type="entry name" value="Exo-inulinase, domain 1"/>
    <property type="match status" value="1"/>
</dbReference>
<dbReference type="EMBL" id="PYMB01000020">
    <property type="protein sequence ID" value="PSW08555.1"/>
    <property type="molecule type" value="Genomic_DNA"/>
</dbReference>
<evidence type="ECO:0000256" key="1">
    <source>
        <dbReference type="SAM" id="SignalP"/>
    </source>
</evidence>
<feature type="chain" id="PRO_5015653440" description="3-keto-disaccharide hydrolase domain-containing protein" evidence="1">
    <location>
        <begin position="18"/>
        <end position="228"/>
    </location>
</feature>
<proteinExistence type="predicted"/>
<dbReference type="AlphaFoldDB" id="A0A2T3N6W1"/>
<name>A0A2T3N6W1_9GAMM</name>
<evidence type="ECO:0000313" key="2">
    <source>
        <dbReference type="EMBL" id="PSW08555.1"/>
    </source>
</evidence>
<comment type="caution">
    <text evidence="2">The sequence shown here is derived from an EMBL/GenBank/DDBJ whole genome shotgun (WGS) entry which is preliminary data.</text>
</comment>
<evidence type="ECO:0008006" key="4">
    <source>
        <dbReference type="Google" id="ProtNLM"/>
    </source>
</evidence>
<dbReference type="Proteomes" id="UP000241346">
    <property type="component" value="Unassembled WGS sequence"/>
</dbReference>
<organism evidence="2 3">
    <name type="scientific">Photobacterium rosenbergii</name>
    <dbReference type="NCBI Taxonomy" id="294936"/>
    <lineage>
        <taxon>Bacteria</taxon>
        <taxon>Pseudomonadati</taxon>
        <taxon>Pseudomonadota</taxon>
        <taxon>Gammaproteobacteria</taxon>
        <taxon>Vibrionales</taxon>
        <taxon>Vibrionaceae</taxon>
        <taxon>Photobacterium</taxon>
    </lineage>
</organism>
<sequence>MWLISLSMGLFATVALALEFEEYPLDTLDKTTAQGVKAEVVDYHGQKGIHVAVSPEHKSAEQGGCDHCTYLALETIPFRDGTIEINLAGESQQDAEATANGFVGIVFRVSEDLSKYEGVYFRPTNAVSEDEAQREMTVQYFSYPDYTAEQLRESDPGKFESAANIRPGQWFNLKAEINNNQAIFYIDGEKVLVVDRLFHGSEHKGVIGFITEPGNDAYFSDLKIKHSQ</sequence>
<accession>A0A2T3N6W1</accession>